<proteinExistence type="predicted"/>
<sequence>MDMLPVDSIDSTPEVLNLGGDEVTIVATCAQTNDDLFAVEVRMPPGGGPPLLHRHAPSEVYRVLRGEFTFYVEDEPGGPVRRVAAGPGAVVPLAGGTPHSVRNESAAEAVAFVVHTPGPVMEGFIRAVAALTEAESADMATVLAVAAANGVEMLGPIPA</sequence>
<name>A0A8J3YAK8_9ACTN</name>
<organism evidence="2 3">
    <name type="scientific">Spirilliplanes yamanashiensis</name>
    <dbReference type="NCBI Taxonomy" id="42233"/>
    <lineage>
        <taxon>Bacteria</taxon>
        <taxon>Bacillati</taxon>
        <taxon>Actinomycetota</taxon>
        <taxon>Actinomycetes</taxon>
        <taxon>Micromonosporales</taxon>
        <taxon>Micromonosporaceae</taxon>
        <taxon>Spirilliplanes</taxon>
    </lineage>
</organism>
<protein>
    <recommendedName>
        <fullName evidence="1">Cupin type-2 domain-containing protein</fullName>
    </recommendedName>
</protein>
<dbReference type="Proteomes" id="UP000652013">
    <property type="component" value="Unassembled WGS sequence"/>
</dbReference>
<dbReference type="Pfam" id="PF07883">
    <property type="entry name" value="Cupin_2"/>
    <property type="match status" value="1"/>
</dbReference>
<accession>A0A8J3YAK8</accession>
<evidence type="ECO:0000313" key="3">
    <source>
        <dbReference type="Proteomes" id="UP000652013"/>
    </source>
</evidence>
<keyword evidence="3" id="KW-1185">Reference proteome</keyword>
<comment type="caution">
    <text evidence="2">The sequence shown here is derived from an EMBL/GenBank/DDBJ whole genome shotgun (WGS) entry which is preliminary data.</text>
</comment>
<dbReference type="RefSeq" id="WP_239107633.1">
    <property type="nucleotide sequence ID" value="NZ_BAAAGJ010000002.1"/>
</dbReference>
<dbReference type="InterPro" id="IPR011051">
    <property type="entry name" value="RmlC_Cupin_sf"/>
</dbReference>
<dbReference type="InterPro" id="IPR013096">
    <property type="entry name" value="Cupin_2"/>
</dbReference>
<feature type="domain" description="Cupin type-2" evidence="1">
    <location>
        <begin position="40"/>
        <end position="114"/>
    </location>
</feature>
<evidence type="ECO:0000259" key="1">
    <source>
        <dbReference type="Pfam" id="PF07883"/>
    </source>
</evidence>
<dbReference type="SUPFAM" id="SSF51182">
    <property type="entry name" value="RmlC-like cupins"/>
    <property type="match status" value="1"/>
</dbReference>
<dbReference type="PANTHER" id="PTHR36440">
    <property type="entry name" value="PUTATIVE (AFU_ORTHOLOGUE AFUA_8G07350)-RELATED"/>
    <property type="match status" value="1"/>
</dbReference>
<dbReference type="InterPro" id="IPR053146">
    <property type="entry name" value="QDO-like"/>
</dbReference>
<reference evidence="2" key="1">
    <citation type="submission" date="2021-01" db="EMBL/GenBank/DDBJ databases">
        <title>Whole genome shotgun sequence of Spirilliplanes yamanashiensis NBRC 15828.</title>
        <authorList>
            <person name="Komaki H."/>
            <person name="Tamura T."/>
        </authorList>
    </citation>
    <scope>NUCLEOTIDE SEQUENCE</scope>
    <source>
        <strain evidence="2">NBRC 15828</strain>
    </source>
</reference>
<evidence type="ECO:0000313" key="2">
    <source>
        <dbReference type="EMBL" id="GIJ04238.1"/>
    </source>
</evidence>
<dbReference type="Gene3D" id="2.60.120.10">
    <property type="entry name" value="Jelly Rolls"/>
    <property type="match status" value="1"/>
</dbReference>
<dbReference type="PANTHER" id="PTHR36440:SF1">
    <property type="entry name" value="PUTATIVE (AFU_ORTHOLOGUE AFUA_8G07350)-RELATED"/>
    <property type="match status" value="1"/>
</dbReference>
<dbReference type="EMBL" id="BOOY01000026">
    <property type="protein sequence ID" value="GIJ04238.1"/>
    <property type="molecule type" value="Genomic_DNA"/>
</dbReference>
<gene>
    <name evidence="2" type="ORF">Sya03_35900</name>
</gene>
<dbReference type="AlphaFoldDB" id="A0A8J3YAK8"/>
<dbReference type="InterPro" id="IPR014710">
    <property type="entry name" value="RmlC-like_jellyroll"/>
</dbReference>